<keyword evidence="5 6" id="KW-0472">Membrane</keyword>
<evidence type="ECO:0000256" key="2">
    <source>
        <dbReference type="ARBA" id="ARBA00022475"/>
    </source>
</evidence>
<evidence type="ECO:0000256" key="4">
    <source>
        <dbReference type="ARBA" id="ARBA00022989"/>
    </source>
</evidence>
<keyword evidence="3 6" id="KW-0812">Transmembrane</keyword>
<protein>
    <submittedName>
        <fullName evidence="8">Pilus assembly protein TadB</fullName>
    </submittedName>
</protein>
<evidence type="ECO:0000313" key="9">
    <source>
        <dbReference type="Proteomes" id="UP000257479"/>
    </source>
</evidence>
<evidence type="ECO:0000256" key="1">
    <source>
        <dbReference type="ARBA" id="ARBA00004651"/>
    </source>
</evidence>
<dbReference type="GO" id="GO:0005886">
    <property type="term" value="C:plasma membrane"/>
    <property type="evidence" value="ECO:0007669"/>
    <property type="project" value="UniProtKB-SubCell"/>
</dbReference>
<comment type="subcellular location">
    <subcellularLocation>
        <location evidence="1">Cell membrane</location>
        <topology evidence="1">Multi-pass membrane protein</topology>
    </subcellularLocation>
</comment>
<name>A0A3C1KFK4_9MICO</name>
<accession>A0A3C1KFK4</accession>
<dbReference type="Proteomes" id="UP000257479">
    <property type="component" value="Unassembled WGS sequence"/>
</dbReference>
<sequence>MIGAVRNGSRRRAPDPMSPPADVALQLAVLLQAGVTPDRAWEHIVAAGARDLAPLTDGGDRAVALARLGDQWAPLAAVWQVAMTVGAPLAVTLRDAATAVRDADEVRDEIAVALAEPVATARLVAWLPAVAVLLSLALGFDLSAVVRSPIGIARL</sequence>
<feature type="non-terminal residue" evidence="8">
    <location>
        <position position="155"/>
    </location>
</feature>
<dbReference type="Pfam" id="PF00482">
    <property type="entry name" value="T2SSF"/>
    <property type="match status" value="1"/>
</dbReference>
<comment type="caution">
    <text evidence="8">The sequence shown here is derived from an EMBL/GenBank/DDBJ whole genome shotgun (WGS) entry which is preliminary data.</text>
</comment>
<dbReference type="EMBL" id="DMNG01000180">
    <property type="protein sequence ID" value="HAN25006.1"/>
    <property type="molecule type" value="Genomic_DNA"/>
</dbReference>
<dbReference type="AlphaFoldDB" id="A0A3C1KFK4"/>
<gene>
    <name evidence="8" type="ORF">DCP95_10610</name>
</gene>
<evidence type="ECO:0000256" key="3">
    <source>
        <dbReference type="ARBA" id="ARBA00022692"/>
    </source>
</evidence>
<feature type="transmembrane region" description="Helical" evidence="6">
    <location>
        <begin position="123"/>
        <end position="146"/>
    </location>
</feature>
<evidence type="ECO:0000256" key="6">
    <source>
        <dbReference type="SAM" id="Phobius"/>
    </source>
</evidence>
<reference evidence="8 9" key="1">
    <citation type="journal article" date="2018" name="Nat. Biotechnol.">
        <title>A standardized bacterial taxonomy based on genome phylogeny substantially revises the tree of life.</title>
        <authorList>
            <person name="Parks D.H."/>
            <person name="Chuvochina M."/>
            <person name="Waite D.W."/>
            <person name="Rinke C."/>
            <person name="Skarshewski A."/>
            <person name="Chaumeil P.A."/>
            <person name="Hugenholtz P."/>
        </authorList>
    </citation>
    <scope>NUCLEOTIDE SEQUENCE [LARGE SCALE GENOMIC DNA]</scope>
    <source>
        <strain evidence="8">UBA9152</strain>
    </source>
</reference>
<feature type="domain" description="Type II secretion system protein GspF" evidence="7">
    <location>
        <begin position="25"/>
        <end position="133"/>
    </location>
</feature>
<keyword evidence="4 6" id="KW-1133">Transmembrane helix</keyword>
<evidence type="ECO:0000313" key="8">
    <source>
        <dbReference type="EMBL" id="HAN25006.1"/>
    </source>
</evidence>
<organism evidence="8 9">
    <name type="scientific">Microbacterium ginsengisoli</name>
    <dbReference type="NCBI Taxonomy" id="400772"/>
    <lineage>
        <taxon>Bacteria</taxon>
        <taxon>Bacillati</taxon>
        <taxon>Actinomycetota</taxon>
        <taxon>Actinomycetes</taxon>
        <taxon>Micrococcales</taxon>
        <taxon>Microbacteriaceae</taxon>
        <taxon>Microbacterium</taxon>
    </lineage>
</organism>
<evidence type="ECO:0000256" key="5">
    <source>
        <dbReference type="ARBA" id="ARBA00023136"/>
    </source>
</evidence>
<keyword evidence="2" id="KW-1003">Cell membrane</keyword>
<dbReference type="InterPro" id="IPR018076">
    <property type="entry name" value="T2SS_GspF_dom"/>
</dbReference>
<proteinExistence type="predicted"/>
<evidence type="ECO:0000259" key="7">
    <source>
        <dbReference type="Pfam" id="PF00482"/>
    </source>
</evidence>